<dbReference type="AlphaFoldDB" id="A0A3B0YAF7"/>
<dbReference type="Pfam" id="PF00535">
    <property type="entry name" value="Glycos_transf_2"/>
    <property type="match status" value="1"/>
</dbReference>
<name>A0A3B0YAF7_9ZZZZ</name>
<dbReference type="EMBL" id="UOFN01000061">
    <property type="protein sequence ID" value="VAW76561.1"/>
    <property type="molecule type" value="Genomic_DNA"/>
</dbReference>
<dbReference type="InterPro" id="IPR029044">
    <property type="entry name" value="Nucleotide-diphossugar_trans"/>
</dbReference>
<sequence>MKVSVIIPTYNRAQLVSESIDSVLAQSYQNLEIIVIDDGSTDDTPSVLARYGDRITSIRQKNGGVNKARNRALEMATGEYIATLDNDDLWHNDKLALQVELLDQHPGIAYVYSNFSLYRNADDIRPNGLKHWHGENRDWNTIYPERRSLADLNGIYPDSIPSQTPIYFGDIHAASLTEYFVLPSSALIRRSSIPDNIRFIEHDPICGDWDFFARLSKGRHIAFIDFDTTYNRSHDDEVRLTRTSRLRQLEFRIDMLERLYLADAAFYLLNRSRVDHVYRERLLALALLQLLENETAATRDTLDKACKYRKAIDIPYLLLRLGNRFPGTGMLLRTARGIRRRFNA</sequence>
<accession>A0A3B0YAF7</accession>
<feature type="domain" description="Glycosyltransferase 2-like" evidence="1">
    <location>
        <begin position="4"/>
        <end position="139"/>
    </location>
</feature>
<dbReference type="InterPro" id="IPR050834">
    <property type="entry name" value="Glycosyltransf_2"/>
</dbReference>
<dbReference type="CDD" id="cd00761">
    <property type="entry name" value="Glyco_tranf_GTA_type"/>
    <property type="match status" value="1"/>
</dbReference>
<dbReference type="Gene3D" id="3.90.550.10">
    <property type="entry name" value="Spore Coat Polysaccharide Biosynthesis Protein SpsA, Chain A"/>
    <property type="match status" value="1"/>
</dbReference>
<evidence type="ECO:0000313" key="2">
    <source>
        <dbReference type="EMBL" id="VAW76561.1"/>
    </source>
</evidence>
<proteinExistence type="predicted"/>
<dbReference type="PANTHER" id="PTHR43685">
    <property type="entry name" value="GLYCOSYLTRANSFERASE"/>
    <property type="match status" value="1"/>
</dbReference>
<organism evidence="2">
    <name type="scientific">hydrothermal vent metagenome</name>
    <dbReference type="NCBI Taxonomy" id="652676"/>
    <lineage>
        <taxon>unclassified sequences</taxon>
        <taxon>metagenomes</taxon>
        <taxon>ecological metagenomes</taxon>
    </lineage>
</organism>
<protein>
    <recommendedName>
        <fullName evidence="1">Glycosyltransferase 2-like domain-containing protein</fullName>
    </recommendedName>
</protein>
<dbReference type="InterPro" id="IPR001173">
    <property type="entry name" value="Glyco_trans_2-like"/>
</dbReference>
<dbReference type="SUPFAM" id="SSF53448">
    <property type="entry name" value="Nucleotide-diphospho-sugar transferases"/>
    <property type="match status" value="1"/>
</dbReference>
<gene>
    <name evidence="2" type="ORF">MNBD_GAMMA15-435</name>
</gene>
<dbReference type="PANTHER" id="PTHR43685:SF2">
    <property type="entry name" value="GLYCOSYLTRANSFERASE 2-LIKE DOMAIN-CONTAINING PROTEIN"/>
    <property type="match status" value="1"/>
</dbReference>
<reference evidence="2" key="1">
    <citation type="submission" date="2018-06" db="EMBL/GenBank/DDBJ databases">
        <authorList>
            <person name="Zhirakovskaya E."/>
        </authorList>
    </citation>
    <scope>NUCLEOTIDE SEQUENCE</scope>
</reference>
<evidence type="ECO:0000259" key="1">
    <source>
        <dbReference type="Pfam" id="PF00535"/>
    </source>
</evidence>